<dbReference type="AlphaFoldDB" id="A0A5D3KLX9"/>
<dbReference type="Proteomes" id="UP000324758">
    <property type="component" value="Unassembled WGS sequence"/>
</dbReference>
<keyword evidence="1" id="KW-0812">Transmembrane</keyword>
<gene>
    <name evidence="2" type="ORF">FXB40_04255</name>
</gene>
<dbReference type="EMBL" id="VSSS01000009">
    <property type="protein sequence ID" value="TYL98959.1"/>
    <property type="molecule type" value="Genomic_DNA"/>
</dbReference>
<organism evidence="2 3">
    <name type="scientific">Bradyrhizobium rifense</name>
    <dbReference type="NCBI Taxonomy" id="515499"/>
    <lineage>
        <taxon>Bacteria</taxon>
        <taxon>Pseudomonadati</taxon>
        <taxon>Pseudomonadota</taxon>
        <taxon>Alphaproteobacteria</taxon>
        <taxon>Hyphomicrobiales</taxon>
        <taxon>Nitrobacteraceae</taxon>
        <taxon>Bradyrhizobium</taxon>
    </lineage>
</organism>
<accession>A0A5D3KLX9</accession>
<protein>
    <submittedName>
        <fullName evidence="2">Uncharacterized protein</fullName>
    </submittedName>
</protein>
<evidence type="ECO:0000256" key="1">
    <source>
        <dbReference type="SAM" id="Phobius"/>
    </source>
</evidence>
<comment type="caution">
    <text evidence="2">The sequence shown here is derived from an EMBL/GenBank/DDBJ whole genome shotgun (WGS) entry which is preliminary data.</text>
</comment>
<keyword evidence="3" id="KW-1185">Reference proteome</keyword>
<feature type="transmembrane region" description="Helical" evidence="1">
    <location>
        <begin position="12"/>
        <end position="30"/>
    </location>
</feature>
<keyword evidence="1" id="KW-0472">Membrane</keyword>
<name>A0A5D3KLX9_9BRAD</name>
<evidence type="ECO:0000313" key="3">
    <source>
        <dbReference type="Proteomes" id="UP000324758"/>
    </source>
</evidence>
<proteinExistence type="predicted"/>
<reference evidence="2 3" key="1">
    <citation type="submission" date="2019-08" db="EMBL/GenBank/DDBJ databases">
        <title>Bradyrhizobium hipponensis sp. nov., a rhizobium isolated from a Lupinus angustifolius root nodule in Tunisia.</title>
        <authorList>
            <person name="Off K."/>
            <person name="Rejili M."/>
            <person name="Mars M."/>
            <person name="Brachmann A."/>
            <person name="Marin M."/>
        </authorList>
    </citation>
    <scope>NUCLEOTIDE SEQUENCE [LARGE SCALE GENOMIC DNA]</scope>
    <source>
        <strain evidence="2 3">CTAW71</strain>
    </source>
</reference>
<evidence type="ECO:0000313" key="2">
    <source>
        <dbReference type="EMBL" id="TYL98959.1"/>
    </source>
</evidence>
<keyword evidence="1" id="KW-1133">Transmembrane helix</keyword>
<dbReference type="RefSeq" id="WP_148770958.1">
    <property type="nucleotide sequence ID" value="NZ_VSSS01000009.1"/>
</dbReference>
<sequence length="59" mass="6351">MSDSRRLDWAARTIAFLAVIVVLAGGLLLLNAPNRERRTVIATSCREFAADAGRAIPPS</sequence>